<accession>A0A1M6L9U6</accession>
<evidence type="ECO:0000313" key="2">
    <source>
        <dbReference type="EMBL" id="SHJ67899.1"/>
    </source>
</evidence>
<feature type="compositionally biased region" description="Basic and acidic residues" evidence="1">
    <location>
        <begin position="15"/>
        <end position="25"/>
    </location>
</feature>
<proteinExistence type="predicted"/>
<dbReference type="InterPro" id="IPR024185">
    <property type="entry name" value="FTHF_cligase-like_sf"/>
</dbReference>
<dbReference type="InterPro" id="IPR037171">
    <property type="entry name" value="NagB/RpiA_transferase-like"/>
</dbReference>
<dbReference type="SUPFAM" id="SSF100950">
    <property type="entry name" value="NagB/RpiA/CoA transferase-like"/>
    <property type="match status" value="1"/>
</dbReference>
<name>A0A1M6L9U6_9FLAO</name>
<evidence type="ECO:0000256" key="1">
    <source>
        <dbReference type="SAM" id="MobiDB-lite"/>
    </source>
</evidence>
<dbReference type="Gene3D" id="3.40.50.10420">
    <property type="entry name" value="NagB/RpiA/CoA transferase-like"/>
    <property type="match status" value="1"/>
</dbReference>
<dbReference type="AlphaFoldDB" id="A0A1M6L9U6"/>
<dbReference type="OrthoDB" id="1425114at2"/>
<dbReference type="RefSeq" id="WP_072785458.1">
    <property type="nucleotide sequence ID" value="NZ_CP045292.1"/>
</dbReference>
<evidence type="ECO:0008006" key="4">
    <source>
        <dbReference type="Google" id="ProtNLM"/>
    </source>
</evidence>
<evidence type="ECO:0000313" key="3">
    <source>
        <dbReference type="Proteomes" id="UP000184232"/>
    </source>
</evidence>
<dbReference type="Proteomes" id="UP000184232">
    <property type="component" value="Unassembled WGS sequence"/>
</dbReference>
<protein>
    <recommendedName>
        <fullName evidence="4">Lactate utilization protein B/C</fullName>
    </recommendedName>
</protein>
<reference evidence="3" key="1">
    <citation type="submission" date="2016-11" db="EMBL/GenBank/DDBJ databases">
        <authorList>
            <person name="Varghese N."/>
            <person name="Submissions S."/>
        </authorList>
    </citation>
    <scope>NUCLEOTIDE SEQUENCE [LARGE SCALE GENOMIC DNA]</scope>
    <source>
        <strain evidence="3">DSM 22807</strain>
    </source>
</reference>
<gene>
    <name evidence="2" type="ORF">SAMN05444337_2428</name>
</gene>
<organism evidence="2 3">
    <name type="scientific">Flavobacterium haoranii</name>
    <dbReference type="NCBI Taxonomy" id="683124"/>
    <lineage>
        <taxon>Bacteria</taxon>
        <taxon>Pseudomonadati</taxon>
        <taxon>Bacteroidota</taxon>
        <taxon>Flavobacteriia</taxon>
        <taxon>Flavobacteriales</taxon>
        <taxon>Flavobacteriaceae</taxon>
        <taxon>Flavobacterium</taxon>
    </lineage>
</organism>
<feature type="region of interest" description="Disordered" evidence="1">
    <location>
        <begin position="1"/>
        <end position="27"/>
    </location>
</feature>
<dbReference type="EMBL" id="FQZH01000005">
    <property type="protein sequence ID" value="SHJ67899.1"/>
    <property type="molecule type" value="Genomic_DNA"/>
</dbReference>
<keyword evidence="3" id="KW-1185">Reference proteome</keyword>
<sequence length="201" mass="23437">MSLFRKIFGSTNDSSKSEKDKEEKSPFTPEVKLPIDEMFTHNFKSNGGKFIYCESLEEVSENFLNILEENDWFESEAICYDSRLIYLLDENKINHQNTKDPKFMLSSCENLIADEGSILFSSNQFRHFKPNDLPTNMVVFGTTSQLVGTKSDGLRYIKNRYDKEYPSNITTIKYFEEVKEQDFLHYGSCHKNLCLLLLEDL</sequence>
<dbReference type="STRING" id="683124.SAMN05444337_2428"/>